<dbReference type="STRING" id="272843.PM1070"/>
<dbReference type="InterPro" id="IPR035571">
    <property type="entry name" value="UPF0234-like_C"/>
</dbReference>
<dbReference type="Pfam" id="PF04175">
    <property type="entry name" value="DUF406"/>
    <property type="match status" value="1"/>
</dbReference>
<dbReference type="PANTHER" id="PTHR38769">
    <property type="entry name" value="UPF0381 PROTEIN YFCZ-RELATED"/>
    <property type="match status" value="1"/>
</dbReference>
<comment type="similarity">
    <text evidence="1">Belongs to the UPF0381 family.</text>
</comment>
<dbReference type="EnsemblBacteria" id="AAK03154">
    <property type="protein sequence ID" value="AAK03154"/>
    <property type="gene ID" value="PM1070"/>
</dbReference>
<dbReference type="HOGENOM" id="CLU_162758_0_0_6"/>
<dbReference type="AlphaFoldDB" id="Q9CLX9"/>
<accession>Q9CLX9</accession>
<dbReference type="Gene3D" id="3.30.70.860">
    <property type="match status" value="1"/>
</dbReference>
<sequence length="108" mass="11581">MLNISSKLEGKGMSKLKCNPEEAKACCCVDVGTIIDGSDCTVEFEQVYASQAQAEEALAYLTEKAKAAESDPCEITSDISAVEQGALLKAQFVFSCQAEAMIFQLSTR</sequence>
<dbReference type="InterPro" id="IPR005272">
    <property type="entry name" value="DUF406"/>
</dbReference>
<reference evidence="2 3" key="1">
    <citation type="journal article" date="2001" name="Proc. Natl. Acad. Sci. U.S.A.">
        <title>Complete genomic sequence of Pasteurella multocida Pm70.</title>
        <authorList>
            <person name="May B.J."/>
            <person name="Zhang Q."/>
            <person name="Li L.L."/>
            <person name="Paustian M.L."/>
            <person name="Whittam T.S."/>
            <person name="Kapur V."/>
        </authorList>
    </citation>
    <scope>NUCLEOTIDE SEQUENCE [LARGE SCALE GENOMIC DNA]</scope>
    <source>
        <strain evidence="2 3">Pm70</strain>
    </source>
</reference>
<name>Q9CLX9_PASMU</name>
<dbReference type="PANTHER" id="PTHR38769:SF1">
    <property type="entry name" value="UPF0381 PROTEIN YFCZ-RELATED"/>
    <property type="match status" value="1"/>
</dbReference>
<evidence type="ECO:0000313" key="2">
    <source>
        <dbReference type="EMBL" id="AAK03154.1"/>
    </source>
</evidence>
<gene>
    <name evidence="2" type="ordered locus">PM1070</name>
</gene>
<dbReference type="NCBIfam" id="TIGR00743">
    <property type="entry name" value="DUF406 family protein"/>
    <property type="match status" value="1"/>
</dbReference>
<dbReference type="Proteomes" id="UP000000809">
    <property type="component" value="Chromosome"/>
</dbReference>
<proteinExistence type="inferred from homology"/>
<evidence type="ECO:0008006" key="4">
    <source>
        <dbReference type="Google" id="ProtNLM"/>
    </source>
</evidence>
<dbReference type="GO" id="GO:0005829">
    <property type="term" value="C:cytosol"/>
    <property type="evidence" value="ECO:0007669"/>
    <property type="project" value="TreeGrafter"/>
</dbReference>
<organism evidence="2 3">
    <name type="scientific">Pasteurella multocida (strain Pm70)</name>
    <dbReference type="NCBI Taxonomy" id="272843"/>
    <lineage>
        <taxon>Bacteria</taxon>
        <taxon>Pseudomonadati</taxon>
        <taxon>Pseudomonadota</taxon>
        <taxon>Gammaproteobacteria</taxon>
        <taxon>Pasteurellales</taxon>
        <taxon>Pasteurellaceae</taxon>
        <taxon>Pasteurella</taxon>
    </lineage>
</organism>
<dbReference type="EMBL" id="AE004439">
    <property type="protein sequence ID" value="AAK03154.1"/>
    <property type="molecule type" value="Genomic_DNA"/>
</dbReference>
<keyword evidence="3" id="KW-1185">Reference proteome</keyword>
<protein>
    <recommendedName>
        <fullName evidence="4">DUF406 family protein</fullName>
    </recommendedName>
</protein>
<evidence type="ECO:0000256" key="1">
    <source>
        <dbReference type="ARBA" id="ARBA00006201"/>
    </source>
</evidence>
<dbReference type="KEGG" id="pmu:PM1070"/>
<evidence type="ECO:0000313" key="3">
    <source>
        <dbReference type="Proteomes" id="UP000000809"/>
    </source>
</evidence>